<dbReference type="PANTHER" id="PTHR33932:SF4">
    <property type="entry name" value="NA(+)_H(+) ANTIPORTER SUBUNIT B"/>
    <property type="match status" value="1"/>
</dbReference>
<feature type="domain" description="Na+/H+ antiporter MnhB subunit-related protein" evidence="8">
    <location>
        <begin position="180"/>
        <end position="273"/>
    </location>
</feature>
<dbReference type="InterPro" id="IPR007182">
    <property type="entry name" value="MnhB"/>
</dbReference>
<evidence type="ECO:0000256" key="5">
    <source>
        <dbReference type="ARBA" id="ARBA00022989"/>
    </source>
</evidence>
<feature type="transmembrane region" description="Helical" evidence="7">
    <location>
        <begin position="237"/>
        <end position="263"/>
    </location>
</feature>
<feature type="transmembrane region" description="Helical" evidence="7">
    <location>
        <begin position="12"/>
        <end position="29"/>
    </location>
</feature>
<dbReference type="GO" id="GO:0005886">
    <property type="term" value="C:plasma membrane"/>
    <property type="evidence" value="ECO:0007669"/>
    <property type="project" value="UniProtKB-SubCell"/>
</dbReference>
<feature type="transmembrane region" description="Helical" evidence="7">
    <location>
        <begin position="59"/>
        <end position="78"/>
    </location>
</feature>
<dbReference type="Pfam" id="PF13244">
    <property type="entry name" value="MbhD"/>
    <property type="match status" value="1"/>
</dbReference>
<reference evidence="10" key="1">
    <citation type="journal article" date="2020" name="mSystems">
        <title>Genome- and Community-Level Interaction Insights into Carbon Utilization and Element Cycling Functions of Hydrothermarchaeota in Hydrothermal Sediment.</title>
        <authorList>
            <person name="Zhou Z."/>
            <person name="Liu Y."/>
            <person name="Xu W."/>
            <person name="Pan J."/>
            <person name="Luo Z.H."/>
            <person name="Li M."/>
        </authorList>
    </citation>
    <scope>NUCLEOTIDE SEQUENCE [LARGE SCALE GENOMIC DNA]</scope>
    <source>
        <strain evidence="10">SpSt-132</strain>
    </source>
</reference>
<organism evidence="10">
    <name type="scientific">Hydrogenobacter sp</name>
    <dbReference type="NCBI Taxonomy" id="2152829"/>
    <lineage>
        <taxon>Bacteria</taxon>
        <taxon>Pseudomonadati</taxon>
        <taxon>Aquificota</taxon>
        <taxon>Aquificia</taxon>
        <taxon>Aquificales</taxon>
        <taxon>Aquificaceae</taxon>
        <taxon>Hydrogenobacter</taxon>
    </lineage>
</organism>
<gene>
    <name evidence="10" type="ORF">ENO47_03140</name>
</gene>
<evidence type="ECO:0000256" key="4">
    <source>
        <dbReference type="ARBA" id="ARBA00022692"/>
    </source>
</evidence>
<evidence type="ECO:0000256" key="2">
    <source>
        <dbReference type="ARBA" id="ARBA00009425"/>
    </source>
</evidence>
<comment type="caution">
    <text evidence="10">The sequence shown here is derived from an EMBL/GenBank/DDBJ whole genome shotgun (WGS) entry which is preliminary data.</text>
</comment>
<feature type="transmembrane region" description="Helical" evidence="7">
    <location>
        <begin position="36"/>
        <end position="53"/>
    </location>
</feature>
<evidence type="ECO:0000256" key="7">
    <source>
        <dbReference type="SAM" id="Phobius"/>
    </source>
</evidence>
<feature type="transmembrane region" description="Helical" evidence="7">
    <location>
        <begin position="269"/>
        <end position="293"/>
    </location>
</feature>
<dbReference type="Pfam" id="PF04039">
    <property type="entry name" value="MnhB"/>
    <property type="match status" value="1"/>
</dbReference>
<keyword evidence="5 7" id="KW-1133">Transmembrane helix</keyword>
<evidence type="ECO:0000256" key="3">
    <source>
        <dbReference type="ARBA" id="ARBA00022475"/>
    </source>
</evidence>
<dbReference type="EMBL" id="DSFP01000031">
    <property type="protein sequence ID" value="HEW45651.1"/>
    <property type="molecule type" value="Genomic_DNA"/>
</dbReference>
<evidence type="ECO:0000256" key="6">
    <source>
        <dbReference type="ARBA" id="ARBA00023136"/>
    </source>
</evidence>
<keyword evidence="3" id="KW-1003">Cell membrane</keyword>
<dbReference type="PANTHER" id="PTHR33932">
    <property type="entry name" value="NA(+)/H(+) ANTIPORTER SUBUNIT B"/>
    <property type="match status" value="1"/>
</dbReference>
<evidence type="ECO:0000256" key="1">
    <source>
        <dbReference type="ARBA" id="ARBA00004651"/>
    </source>
</evidence>
<dbReference type="AlphaFoldDB" id="A0A7C2YVP9"/>
<keyword evidence="4 7" id="KW-0812">Transmembrane</keyword>
<name>A0A7C2YVP9_9AQUI</name>
<evidence type="ECO:0000259" key="9">
    <source>
        <dbReference type="Pfam" id="PF13244"/>
    </source>
</evidence>
<sequence length="297" mass="32681">MLWQTGKKDMLDLALGLMLFISALLSLHSKDTMKSGVFFIIFGFLSGLIWVRLEAPDVALVEIILGSAITGLLIFKLVKGSKQKDLKAFTFTRLWAGFISFLILIFMLFHLTTIERQDRIASLVFENLHKSGVDSAVNAVLLNFRGYDTLLEVGVITLAIFGLLSLGLKREAYYWDNPLLKGFSRLSLPFIVFFSLYITYLGTFSVGGAFQGGALLAGGLVLFALAGQALPLKASIIYIFTMAGLGVFSLIGLLYALLGYGFLTYPLELSTISIMIIELSIWISTAFLLYTAYSGKL</sequence>
<evidence type="ECO:0000259" key="8">
    <source>
        <dbReference type="Pfam" id="PF04039"/>
    </source>
</evidence>
<accession>A0A7C2YVP9</accession>
<keyword evidence="6 7" id="KW-0472">Membrane</keyword>
<dbReference type="InterPro" id="IPR050622">
    <property type="entry name" value="CPA3_antiporter_subunitB"/>
</dbReference>
<dbReference type="InterPro" id="IPR025383">
    <property type="entry name" value="MrpA_C/MbhD"/>
</dbReference>
<comment type="similarity">
    <text evidence="2">Belongs to the CPA3 antiporters (TC 2.A.63) subunit B family.</text>
</comment>
<feature type="transmembrane region" description="Helical" evidence="7">
    <location>
        <begin position="90"/>
        <end position="109"/>
    </location>
</feature>
<protein>
    <submittedName>
        <fullName evidence="10">DUF4040 domain-containing protein</fullName>
    </submittedName>
</protein>
<comment type="subcellular location">
    <subcellularLocation>
        <location evidence="1">Cell membrane</location>
        <topology evidence="1">Multi-pass membrane protein</topology>
    </subcellularLocation>
</comment>
<proteinExistence type="inferred from homology"/>
<evidence type="ECO:0000313" key="10">
    <source>
        <dbReference type="EMBL" id="HEW45651.1"/>
    </source>
</evidence>
<feature type="domain" description="MrpA C-terminal/MbhD" evidence="9">
    <location>
        <begin position="17"/>
        <end position="75"/>
    </location>
</feature>
<feature type="transmembrane region" description="Helical" evidence="7">
    <location>
        <begin position="212"/>
        <end position="230"/>
    </location>
</feature>
<feature type="transmembrane region" description="Helical" evidence="7">
    <location>
        <begin position="150"/>
        <end position="168"/>
    </location>
</feature>
<feature type="transmembrane region" description="Helical" evidence="7">
    <location>
        <begin position="188"/>
        <end position="206"/>
    </location>
</feature>